<dbReference type="SUPFAM" id="SSF46785">
    <property type="entry name" value="Winged helix' DNA-binding domain"/>
    <property type="match status" value="1"/>
</dbReference>
<dbReference type="Gene3D" id="1.10.10.10">
    <property type="entry name" value="Winged helix-like DNA-binding domain superfamily/Winged helix DNA-binding domain"/>
    <property type="match status" value="1"/>
</dbReference>
<dbReference type="InterPro" id="IPR036421">
    <property type="entry name" value="Fe_dep_repressor_sf"/>
</dbReference>
<accession>A0A8J7YUE5</accession>
<feature type="domain" description="HTH dtxR-type" evidence="5">
    <location>
        <begin position="27"/>
        <end position="62"/>
    </location>
</feature>
<protein>
    <submittedName>
        <fullName evidence="7">Metal-dependent transcriptional regulator</fullName>
    </submittedName>
</protein>
<dbReference type="Pfam" id="PF01325">
    <property type="entry name" value="Fe_dep_repress"/>
    <property type="match status" value="1"/>
</dbReference>
<dbReference type="InterPro" id="IPR036390">
    <property type="entry name" value="WH_DNA-bd_sf"/>
</dbReference>
<keyword evidence="3" id="KW-0238">DNA-binding</keyword>
<dbReference type="GO" id="GO:0003700">
    <property type="term" value="F:DNA-binding transcription factor activity"/>
    <property type="evidence" value="ECO:0007669"/>
    <property type="project" value="InterPro"/>
</dbReference>
<evidence type="ECO:0000256" key="2">
    <source>
        <dbReference type="ARBA" id="ARBA00023015"/>
    </source>
</evidence>
<comment type="similarity">
    <text evidence="1">Belongs to the DtxR/MntR family.</text>
</comment>
<keyword evidence="2" id="KW-0805">Transcription regulation</keyword>
<gene>
    <name evidence="7" type="ORF">KIY12_06205</name>
</gene>
<dbReference type="Pfam" id="PF02742">
    <property type="entry name" value="Fe_dep_repr_C"/>
    <property type="match status" value="1"/>
</dbReference>
<reference evidence="7" key="1">
    <citation type="submission" date="2021-05" db="EMBL/GenBank/DDBJ databases">
        <title>Genomic insights into ecological role and evolution of a novel Thermoplasmata order Candidatus Sysuiplasmatales.</title>
        <authorList>
            <person name="Yuan Y."/>
        </authorList>
    </citation>
    <scope>NUCLEOTIDE SEQUENCE</scope>
    <source>
        <strain evidence="7">TUT19-bin139</strain>
    </source>
</reference>
<dbReference type="EMBL" id="JAHEAC010000051">
    <property type="protein sequence ID" value="MBX8644297.1"/>
    <property type="molecule type" value="Genomic_DNA"/>
</dbReference>
<dbReference type="AlphaFoldDB" id="A0A8J7YUE5"/>
<proteinExistence type="inferred from homology"/>
<evidence type="ECO:0000256" key="4">
    <source>
        <dbReference type="ARBA" id="ARBA00023163"/>
    </source>
</evidence>
<name>A0A8J7YUE5_9ARCH</name>
<dbReference type="InterPro" id="IPR022689">
    <property type="entry name" value="Iron_dep_repressor"/>
</dbReference>
<evidence type="ECO:0000313" key="8">
    <source>
        <dbReference type="Proteomes" id="UP000750197"/>
    </source>
</evidence>
<evidence type="ECO:0000259" key="6">
    <source>
        <dbReference type="Pfam" id="PF02742"/>
    </source>
</evidence>
<organism evidence="7 8">
    <name type="scientific">Candidatus Sysuiplasma superficiale</name>
    <dbReference type="NCBI Taxonomy" id="2823368"/>
    <lineage>
        <taxon>Archaea</taxon>
        <taxon>Methanobacteriati</taxon>
        <taxon>Thermoplasmatota</taxon>
        <taxon>Thermoplasmata</taxon>
        <taxon>Candidatus Sysuiplasmatales</taxon>
        <taxon>Candidatus Sysuiplasmataceae</taxon>
        <taxon>Candidatus Sysuiplasma</taxon>
    </lineage>
</organism>
<feature type="domain" description="Iron dependent repressor metal binding and dimerisation" evidence="6">
    <location>
        <begin position="70"/>
        <end position="136"/>
    </location>
</feature>
<dbReference type="InterPro" id="IPR022687">
    <property type="entry name" value="HTH_DTXR"/>
</dbReference>
<sequence>MSEKRNTPEITRKERDCIMRIVEMTNDSFPVRLCDLSRAMDVKPPSAFELVNRLSKKGMVRAKNGMIYLTDDGRRTYDRIKFTHRALESLLVKGGISADTACREIETFDYIVERKTALAILKTIGNPSECPHGLPIRSRE</sequence>
<dbReference type="InterPro" id="IPR050536">
    <property type="entry name" value="DtxR_MntR_Metal-Reg"/>
</dbReference>
<evidence type="ECO:0000313" key="7">
    <source>
        <dbReference type="EMBL" id="MBX8644297.1"/>
    </source>
</evidence>
<evidence type="ECO:0000256" key="3">
    <source>
        <dbReference type="ARBA" id="ARBA00023125"/>
    </source>
</evidence>
<dbReference type="GO" id="GO:0046983">
    <property type="term" value="F:protein dimerization activity"/>
    <property type="evidence" value="ECO:0007669"/>
    <property type="project" value="InterPro"/>
</dbReference>
<dbReference type="Proteomes" id="UP000750197">
    <property type="component" value="Unassembled WGS sequence"/>
</dbReference>
<dbReference type="SUPFAM" id="SSF47979">
    <property type="entry name" value="Iron-dependent repressor protein, dimerization domain"/>
    <property type="match status" value="1"/>
</dbReference>
<comment type="caution">
    <text evidence="7">The sequence shown here is derived from an EMBL/GenBank/DDBJ whole genome shotgun (WGS) entry which is preliminary data.</text>
</comment>
<evidence type="ECO:0000259" key="5">
    <source>
        <dbReference type="Pfam" id="PF01325"/>
    </source>
</evidence>
<dbReference type="PANTHER" id="PTHR33238:SF7">
    <property type="entry name" value="IRON-DEPENDENT TRANSCRIPTIONAL REGULATOR"/>
    <property type="match status" value="1"/>
</dbReference>
<dbReference type="InterPro" id="IPR036388">
    <property type="entry name" value="WH-like_DNA-bd_sf"/>
</dbReference>
<dbReference type="SMART" id="SM00529">
    <property type="entry name" value="HTH_DTXR"/>
    <property type="match status" value="1"/>
</dbReference>
<dbReference type="InterPro" id="IPR001367">
    <property type="entry name" value="Fe_dep_repressor"/>
</dbReference>
<dbReference type="PANTHER" id="PTHR33238">
    <property type="entry name" value="IRON (METAL) DEPENDENT REPRESSOR, DTXR FAMILY"/>
    <property type="match status" value="1"/>
</dbReference>
<dbReference type="GO" id="GO:0003677">
    <property type="term" value="F:DNA binding"/>
    <property type="evidence" value="ECO:0007669"/>
    <property type="project" value="UniProtKB-KW"/>
</dbReference>
<evidence type="ECO:0000256" key="1">
    <source>
        <dbReference type="ARBA" id="ARBA00007871"/>
    </source>
</evidence>
<keyword evidence="4" id="KW-0804">Transcription</keyword>
<dbReference type="GO" id="GO:0046914">
    <property type="term" value="F:transition metal ion binding"/>
    <property type="evidence" value="ECO:0007669"/>
    <property type="project" value="InterPro"/>
</dbReference>